<evidence type="ECO:0000313" key="1">
    <source>
        <dbReference type="EMBL" id="CAF4420819.1"/>
    </source>
</evidence>
<protein>
    <submittedName>
        <fullName evidence="1">Uncharacterized protein</fullName>
    </submittedName>
</protein>
<sequence length="130" mass="15464">FPFWFDINPTILPIYHQDGYLLTNHRNSNYLSQSFSNFNPFSSSPYQTTSLLDNYIAQFAKQMAYTRMLEEIESQRNNQKSNFFHSSSIPTESMNVNHILHDIMIRVLHEIFEKQTNNDDNCLMKKQYQV</sequence>
<proteinExistence type="predicted"/>
<name>A0A820QLH6_9BILA</name>
<reference evidence="1" key="1">
    <citation type="submission" date="2021-02" db="EMBL/GenBank/DDBJ databases">
        <authorList>
            <person name="Nowell W R."/>
        </authorList>
    </citation>
    <scope>NUCLEOTIDE SEQUENCE</scope>
</reference>
<dbReference type="EMBL" id="CAJOBB010027119">
    <property type="protein sequence ID" value="CAF4420819.1"/>
    <property type="molecule type" value="Genomic_DNA"/>
</dbReference>
<feature type="non-terminal residue" evidence="1">
    <location>
        <position position="1"/>
    </location>
</feature>
<gene>
    <name evidence="1" type="ORF">KXQ929_LOCUS52181</name>
</gene>
<organism evidence="1 2">
    <name type="scientific">Adineta steineri</name>
    <dbReference type="NCBI Taxonomy" id="433720"/>
    <lineage>
        <taxon>Eukaryota</taxon>
        <taxon>Metazoa</taxon>
        <taxon>Spiralia</taxon>
        <taxon>Gnathifera</taxon>
        <taxon>Rotifera</taxon>
        <taxon>Eurotatoria</taxon>
        <taxon>Bdelloidea</taxon>
        <taxon>Adinetida</taxon>
        <taxon>Adinetidae</taxon>
        <taxon>Adineta</taxon>
    </lineage>
</organism>
<dbReference type="Proteomes" id="UP000663868">
    <property type="component" value="Unassembled WGS sequence"/>
</dbReference>
<dbReference type="AlphaFoldDB" id="A0A820QLH6"/>
<evidence type="ECO:0000313" key="2">
    <source>
        <dbReference type="Proteomes" id="UP000663868"/>
    </source>
</evidence>
<comment type="caution">
    <text evidence="1">The sequence shown here is derived from an EMBL/GenBank/DDBJ whole genome shotgun (WGS) entry which is preliminary data.</text>
</comment>
<accession>A0A820QLH6</accession>